<organism evidence="1 2">
    <name type="scientific">Rhodococcus zopfii</name>
    <dbReference type="NCBI Taxonomy" id="43772"/>
    <lineage>
        <taxon>Bacteria</taxon>
        <taxon>Bacillati</taxon>
        <taxon>Actinomycetota</taxon>
        <taxon>Actinomycetes</taxon>
        <taxon>Mycobacteriales</taxon>
        <taxon>Nocardiaceae</taxon>
        <taxon>Rhodococcus</taxon>
    </lineage>
</organism>
<dbReference type="EMBL" id="WBMO01000001">
    <property type="protein sequence ID" value="MDV2477141.1"/>
    <property type="molecule type" value="Genomic_DNA"/>
</dbReference>
<name>A0ABU3WT26_9NOCA</name>
<dbReference type="Proteomes" id="UP001275440">
    <property type="component" value="Unassembled WGS sequence"/>
</dbReference>
<evidence type="ECO:0000313" key="2">
    <source>
        <dbReference type="Proteomes" id="UP001275440"/>
    </source>
</evidence>
<gene>
    <name evidence="1" type="ORF">F8M49_20690</name>
</gene>
<protein>
    <recommendedName>
        <fullName evidence="3">DUF2273 domain-containing protein</fullName>
    </recommendedName>
</protein>
<proteinExistence type="predicted"/>
<evidence type="ECO:0008006" key="3">
    <source>
        <dbReference type="Google" id="ProtNLM"/>
    </source>
</evidence>
<evidence type="ECO:0000313" key="1">
    <source>
        <dbReference type="EMBL" id="MDV2477141.1"/>
    </source>
</evidence>
<reference evidence="1 2" key="1">
    <citation type="submission" date="2019-10" db="EMBL/GenBank/DDBJ databases">
        <title>Draft Genome Assembly of Rhodococcus zopfii DSM44189.</title>
        <authorList>
            <person name="Sutton J.M."/>
            <person name="Akob D.M."/>
            <person name="Bushman T.J."/>
        </authorList>
    </citation>
    <scope>NUCLEOTIDE SEQUENCE [LARGE SCALE GENOMIC DNA]</scope>
    <source>
        <strain evidence="1 2">DSM 44189</strain>
    </source>
</reference>
<sequence length="64" mass="6659">MKIIVAILLGCSIALFLTGSPVGGGFLLVLAIIGAMVGNKPRRPKDPAVPRDRLGWLDGLFGGE</sequence>
<accession>A0ABU3WT26</accession>
<comment type="caution">
    <text evidence="1">The sequence shown here is derived from an EMBL/GenBank/DDBJ whole genome shotgun (WGS) entry which is preliminary data.</text>
</comment>
<keyword evidence="2" id="KW-1185">Reference proteome</keyword>